<evidence type="ECO:0000259" key="4">
    <source>
        <dbReference type="Pfam" id="PF21191"/>
    </source>
</evidence>
<feature type="domain" description="Conserved virulence factor B-like winged helix" evidence="3">
    <location>
        <begin position="227"/>
        <end position="285"/>
    </location>
</feature>
<evidence type="ECO:0000313" key="6">
    <source>
        <dbReference type="EMBL" id="USS89606.1"/>
    </source>
</evidence>
<proteinExistence type="inferred from homology"/>
<dbReference type="InterPro" id="IPR048588">
    <property type="entry name" value="CvfB_S1_2nd"/>
</dbReference>
<dbReference type="PIRSF" id="PIRSF012524">
    <property type="entry name" value="YitL_S1"/>
    <property type="match status" value="1"/>
</dbReference>
<dbReference type="PANTHER" id="PTHR37296:SF1">
    <property type="entry name" value="CONSERVED VIRULENCE FACTOR B"/>
    <property type="match status" value="1"/>
</dbReference>
<dbReference type="Gene3D" id="1.10.10.10">
    <property type="entry name" value="Winged helix-like DNA-binding domain superfamily/Winged helix DNA-binding domain"/>
    <property type="match status" value="1"/>
</dbReference>
<comment type="similarity">
    <text evidence="1">Belongs to the CvfB family.</text>
</comment>
<keyword evidence="7" id="KW-1185">Reference proteome</keyword>
<evidence type="ECO:0000259" key="2">
    <source>
        <dbReference type="Pfam" id="PF13509"/>
    </source>
</evidence>
<dbReference type="InterPro" id="IPR039566">
    <property type="entry name" value="CvfB_S1_st"/>
</dbReference>
<dbReference type="InterPro" id="IPR014464">
    <property type="entry name" value="CvfB_fam"/>
</dbReference>
<reference evidence="6" key="1">
    <citation type="submission" date="2022-05" db="EMBL/GenBank/DDBJ databases">
        <authorList>
            <person name="Oliphant S.A."/>
            <person name="Watson-Haigh N.S."/>
            <person name="Sumby K.M."/>
            <person name="Gardner J.M."/>
            <person name="Jiranek V."/>
        </authorList>
    </citation>
    <scope>NUCLEOTIDE SEQUENCE</scope>
    <source>
        <strain evidence="6">KI4_B1</strain>
    </source>
</reference>
<dbReference type="PANTHER" id="PTHR37296">
    <property type="entry name" value="CONSERVED VIRULENCE FACTOR B"/>
    <property type="match status" value="1"/>
</dbReference>
<protein>
    <submittedName>
        <fullName evidence="6">S1-like domain-containing RNA-binding protein</fullName>
    </submittedName>
</protein>
<dbReference type="Gene3D" id="2.40.50.140">
    <property type="entry name" value="Nucleic acid-binding proteins"/>
    <property type="match status" value="2"/>
</dbReference>
<dbReference type="RefSeq" id="WP_252767155.1">
    <property type="nucleotide sequence ID" value="NZ_CP097119.1"/>
</dbReference>
<dbReference type="Pfam" id="PF21191">
    <property type="entry name" value="CvfB_1st"/>
    <property type="match status" value="1"/>
</dbReference>
<dbReference type="Pfam" id="PF13509">
    <property type="entry name" value="S1_2"/>
    <property type="match status" value="1"/>
</dbReference>
<dbReference type="AlphaFoldDB" id="A0A9Q8ZW48"/>
<feature type="domain" description="Conserved virulence factor B second S1" evidence="4">
    <location>
        <begin position="73"/>
        <end position="134"/>
    </location>
</feature>
<evidence type="ECO:0000256" key="1">
    <source>
        <dbReference type="PIRNR" id="PIRNR012524"/>
    </source>
</evidence>
<dbReference type="InterPro" id="IPR048587">
    <property type="entry name" value="CvfB_S1_3rd"/>
</dbReference>
<evidence type="ECO:0000313" key="7">
    <source>
        <dbReference type="Proteomes" id="UP001055911"/>
    </source>
</evidence>
<dbReference type="EMBL" id="CP097119">
    <property type="protein sequence ID" value="USS89606.1"/>
    <property type="molecule type" value="Genomic_DNA"/>
</dbReference>
<evidence type="ECO:0000259" key="3">
    <source>
        <dbReference type="Pfam" id="PF17783"/>
    </source>
</evidence>
<dbReference type="InterPro" id="IPR036388">
    <property type="entry name" value="WH-like_DNA-bd_sf"/>
</dbReference>
<name>A0A9Q8ZW48_9LACO</name>
<evidence type="ECO:0000259" key="5">
    <source>
        <dbReference type="Pfam" id="PF21543"/>
    </source>
</evidence>
<sequence length="291" mass="33012">MNDAIGTMITTTVTDENEKEYFVQKDGLTYSLAKAEIKKPLKLGSNFRGFAYENENHVLRITREIPAIGFDRYGWGKVVNKKFSLGVFVDMGLPDKDLAVSMDDLPALRDLWPDVGDQLLVSLKRDRKGRLWGELADNEVFKAISQPAGNPKLKNRTLQARVINPKKMGTQVLTDQYHLGFIDKSEEEQEPRLGELVSVRVIGLRPNKTLYLSMRPRAYEAINDDAEMIYRTLTMRADHSLPYNDHSDPDAIKAYFGISKGQFKRAIGHLFKAKQITITTDGIQLVEPNHE</sequence>
<accession>A0A9Q8ZW48</accession>
<gene>
    <name evidence="6" type="ORF">M3M40_02120</name>
</gene>
<dbReference type="Pfam" id="PF21543">
    <property type="entry name" value="CvfB_2nd"/>
    <property type="match status" value="1"/>
</dbReference>
<dbReference type="Proteomes" id="UP001055911">
    <property type="component" value="Chromosome"/>
</dbReference>
<organism evidence="6 7">
    <name type="scientific">Fructilactobacillus cliffordii</name>
    <dbReference type="NCBI Taxonomy" id="2940299"/>
    <lineage>
        <taxon>Bacteria</taxon>
        <taxon>Bacillati</taxon>
        <taxon>Bacillota</taxon>
        <taxon>Bacilli</taxon>
        <taxon>Lactobacillales</taxon>
        <taxon>Lactobacillaceae</taxon>
        <taxon>Fructilactobacillus</taxon>
    </lineage>
</organism>
<feature type="domain" description="Conserved virulence factor B first S1" evidence="2">
    <location>
        <begin position="5"/>
        <end position="62"/>
    </location>
</feature>
<dbReference type="Pfam" id="PF17783">
    <property type="entry name" value="WHD_CvfB"/>
    <property type="match status" value="1"/>
</dbReference>
<dbReference type="InterPro" id="IPR040764">
    <property type="entry name" value="CvfB_WH"/>
</dbReference>
<feature type="domain" description="Conserved virulence factor B third S1" evidence="5">
    <location>
        <begin position="141"/>
        <end position="216"/>
    </location>
</feature>
<dbReference type="InterPro" id="IPR012340">
    <property type="entry name" value="NA-bd_OB-fold"/>
</dbReference>
<dbReference type="Gene3D" id="2.40.50.330">
    <property type="match status" value="1"/>
</dbReference>